<dbReference type="SUPFAM" id="SSF140111">
    <property type="entry name" value="Endosomal sorting complex assembly domain"/>
    <property type="match status" value="1"/>
</dbReference>
<feature type="domain" description="SB" evidence="6">
    <location>
        <begin position="73"/>
        <end position="141"/>
    </location>
</feature>
<name>A0A9Q0K4U1_9MAGN</name>
<evidence type="ECO:0000256" key="5">
    <source>
        <dbReference type="PROSITE-ProRule" id="PRU00644"/>
    </source>
</evidence>
<dbReference type="InterPro" id="IPR017916">
    <property type="entry name" value="SB_dom"/>
</dbReference>
<dbReference type="GO" id="GO:0043130">
    <property type="term" value="F:ubiquitin binding"/>
    <property type="evidence" value="ECO:0007669"/>
    <property type="project" value="TreeGrafter"/>
</dbReference>
<accession>A0A9Q0K4U1</accession>
<keyword evidence="4 5" id="KW-0653">Protein transport</keyword>
<dbReference type="PROSITE" id="PS51312">
    <property type="entry name" value="SB"/>
    <property type="match status" value="1"/>
</dbReference>
<keyword evidence="2 5" id="KW-0813">Transport</keyword>
<dbReference type="AlphaFoldDB" id="A0A9Q0K4U1"/>
<keyword evidence="3" id="KW-0967">Endosome</keyword>
<reference evidence="7" key="1">
    <citation type="journal article" date="2023" name="Plant J.">
        <title>The genome of the king protea, Protea cynaroides.</title>
        <authorList>
            <person name="Chang J."/>
            <person name="Duong T.A."/>
            <person name="Schoeman C."/>
            <person name="Ma X."/>
            <person name="Roodt D."/>
            <person name="Barker N."/>
            <person name="Li Z."/>
            <person name="Van de Peer Y."/>
            <person name="Mizrachi E."/>
        </authorList>
    </citation>
    <scope>NUCLEOTIDE SEQUENCE</scope>
    <source>
        <tissue evidence="7">Young leaves</tissue>
    </source>
</reference>
<dbReference type="OrthoDB" id="306304at2759"/>
<comment type="subcellular location">
    <subcellularLocation>
        <location evidence="1">Endosome</location>
    </subcellularLocation>
</comment>
<evidence type="ECO:0000256" key="1">
    <source>
        <dbReference type="ARBA" id="ARBA00004177"/>
    </source>
</evidence>
<protein>
    <recommendedName>
        <fullName evidence="6">SB domain-containing protein</fullName>
    </recommendedName>
</protein>
<evidence type="ECO:0000313" key="8">
    <source>
        <dbReference type="Proteomes" id="UP001141806"/>
    </source>
</evidence>
<organism evidence="7 8">
    <name type="scientific">Protea cynaroides</name>
    <dbReference type="NCBI Taxonomy" id="273540"/>
    <lineage>
        <taxon>Eukaryota</taxon>
        <taxon>Viridiplantae</taxon>
        <taxon>Streptophyta</taxon>
        <taxon>Embryophyta</taxon>
        <taxon>Tracheophyta</taxon>
        <taxon>Spermatophyta</taxon>
        <taxon>Magnoliopsida</taxon>
        <taxon>Proteales</taxon>
        <taxon>Proteaceae</taxon>
        <taxon>Protea</taxon>
    </lineage>
</organism>
<dbReference type="Gene3D" id="6.10.140.820">
    <property type="match status" value="1"/>
</dbReference>
<evidence type="ECO:0000256" key="2">
    <source>
        <dbReference type="ARBA" id="ARBA00022448"/>
    </source>
</evidence>
<dbReference type="Pfam" id="PF09454">
    <property type="entry name" value="Vps23_core"/>
    <property type="match status" value="1"/>
</dbReference>
<dbReference type="EMBL" id="JAMYWD010000008">
    <property type="protein sequence ID" value="KAJ4963166.1"/>
    <property type="molecule type" value="Genomic_DNA"/>
</dbReference>
<dbReference type="Proteomes" id="UP001141806">
    <property type="component" value="Unassembled WGS sequence"/>
</dbReference>
<proteinExistence type="predicted"/>
<dbReference type="GO" id="GO:0015031">
    <property type="term" value="P:protein transport"/>
    <property type="evidence" value="ECO:0007669"/>
    <property type="project" value="UniProtKB-UniRule"/>
</dbReference>
<dbReference type="PANTHER" id="PTHR23306:SF3">
    <property type="entry name" value="TUMOR SUPPRESSOR PROTEIN 101"/>
    <property type="match status" value="1"/>
</dbReference>
<evidence type="ECO:0000313" key="7">
    <source>
        <dbReference type="EMBL" id="KAJ4963166.1"/>
    </source>
</evidence>
<dbReference type="GO" id="GO:0008333">
    <property type="term" value="P:endosome to lysosome transport"/>
    <property type="evidence" value="ECO:0007669"/>
    <property type="project" value="TreeGrafter"/>
</dbReference>
<dbReference type="GO" id="GO:0000813">
    <property type="term" value="C:ESCRT I complex"/>
    <property type="evidence" value="ECO:0007669"/>
    <property type="project" value="TreeGrafter"/>
</dbReference>
<sequence>MEGLFNLQEVLRQRDELLPKELRKLQEEQDGLEQELQMIMIDTDMLESWLTENEKRVGKGNNGEVEEVFKACDGLSRQILECMAADLAIEDVIYSLDKAVQKGSVSFDQYMRIIRPLSRGAVLSSCHGCEDHVSTDAVSGC</sequence>
<evidence type="ECO:0000256" key="4">
    <source>
        <dbReference type="ARBA" id="ARBA00022927"/>
    </source>
</evidence>
<gene>
    <name evidence="7" type="ORF">NE237_023105</name>
</gene>
<evidence type="ECO:0000256" key="3">
    <source>
        <dbReference type="ARBA" id="ARBA00022753"/>
    </source>
</evidence>
<keyword evidence="8" id="KW-1185">Reference proteome</keyword>
<dbReference type="InterPro" id="IPR037202">
    <property type="entry name" value="ESCRT_assembly_dom"/>
</dbReference>
<dbReference type="InterPro" id="IPR052070">
    <property type="entry name" value="ESCRT-I_UEV_domain"/>
</dbReference>
<comment type="caution">
    <text evidence="7">The sequence shown here is derived from an EMBL/GenBank/DDBJ whole genome shotgun (WGS) entry which is preliminary data.</text>
</comment>
<dbReference type="PANTHER" id="PTHR23306">
    <property type="entry name" value="TUMOR SUSCEPTIBILITY GENE 101 PROTEIN-RELATED"/>
    <property type="match status" value="1"/>
</dbReference>
<evidence type="ECO:0000259" key="6">
    <source>
        <dbReference type="PROSITE" id="PS51312"/>
    </source>
</evidence>